<name>A0A974DN25_XENLA</name>
<proteinExistence type="predicted"/>
<dbReference type="EMBL" id="CM004468">
    <property type="protein sequence ID" value="OCT94973.1"/>
    <property type="molecule type" value="Genomic_DNA"/>
</dbReference>
<reference evidence="2" key="1">
    <citation type="journal article" date="2016" name="Nature">
        <title>Genome evolution in the allotetraploid frog Xenopus laevis.</title>
        <authorList>
            <person name="Session A.M."/>
            <person name="Uno Y."/>
            <person name="Kwon T."/>
            <person name="Chapman J.A."/>
            <person name="Toyoda A."/>
            <person name="Takahashi S."/>
            <person name="Fukui A."/>
            <person name="Hikosaka A."/>
            <person name="Suzuki A."/>
            <person name="Kondo M."/>
            <person name="van Heeringen S.J."/>
            <person name="Quigley I."/>
            <person name="Heinz S."/>
            <person name="Ogino H."/>
            <person name="Ochi H."/>
            <person name="Hellsten U."/>
            <person name="Lyons J.B."/>
            <person name="Simakov O."/>
            <person name="Putnam N."/>
            <person name="Stites J."/>
            <person name="Kuroki Y."/>
            <person name="Tanaka T."/>
            <person name="Michiue T."/>
            <person name="Watanabe M."/>
            <person name="Bogdanovic O."/>
            <person name="Lister R."/>
            <person name="Georgiou G."/>
            <person name="Paranjpe S.S."/>
            <person name="van Kruijsbergen I."/>
            <person name="Shu S."/>
            <person name="Carlson J."/>
            <person name="Kinoshita T."/>
            <person name="Ohta Y."/>
            <person name="Mawaribuchi S."/>
            <person name="Jenkins J."/>
            <person name="Grimwood J."/>
            <person name="Schmutz J."/>
            <person name="Mitros T."/>
            <person name="Mozaffari S.V."/>
            <person name="Suzuki Y."/>
            <person name="Haramoto Y."/>
            <person name="Yamamoto T.S."/>
            <person name="Takagi C."/>
            <person name="Heald R."/>
            <person name="Miller K."/>
            <person name="Haudenschild C."/>
            <person name="Kitzman J."/>
            <person name="Nakayama T."/>
            <person name="Izutsu Y."/>
            <person name="Robert J."/>
            <person name="Fortriede J."/>
            <person name="Burns K."/>
            <person name="Lotay V."/>
            <person name="Karimi K."/>
            <person name="Yasuoka Y."/>
            <person name="Dichmann D.S."/>
            <person name="Flajnik M.F."/>
            <person name="Houston D.W."/>
            <person name="Shendure J."/>
            <person name="DuPasquier L."/>
            <person name="Vize P.D."/>
            <person name="Zorn A.M."/>
            <person name="Ito M."/>
            <person name="Marcotte E.M."/>
            <person name="Wallingford J.B."/>
            <person name="Ito Y."/>
            <person name="Asashima M."/>
            <person name="Ueno N."/>
            <person name="Matsuda Y."/>
            <person name="Veenstra G.J."/>
            <person name="Fujiyama A."/>
            <person name="Harland R.M."/>
            <person name="Taira M."/>
            <person name="Rokhsar D.S."/>
        </authorList>
    </citation>
    <scope>NUCLEOTIDE SEQUENCE [LARGE SCALE GENOMIC DNA]</scope>
    <source>
        <strain evidence="2">J</strain>
    </source>
</reference>
<evidence type="ECO:0000313" key="2">
    <source>
        <dbReference type="Proteomes" id="UP000694892"/>
    </source>
</evidence>
<organism evidence="1 2">
    <name type="scientific">Xenopus laevis</name>
    <name type="common">African clawed frog</name>
    <dbReference type="NCBI Taxonomy" id="8355"/>
    <lineage>
        <taxon>Eukaryota</taxon>
        <taxon>Metazoa</taxon>
        <taxon>Chordata</taxon>
        <taxon>Craniata</taxon>
        <taxon>Vertebrata</taxon>
        <taxon>Euteleostomi</taxon>
        <taxon>Amphibia</taxon>
        <taxon>Batrachia</taxon>
        <taxon>Anura</taxon>
        <taxon>Pipoidea</taxon>
        <taxon>Pipidae</taxon>
        <taxon>Xenopodinae</taxon>
        <taxon>Xenopus</taxon>
        <taxon>Xenopus</taxon>
    </lineage>
</organism>
<dbReference type="AlphaFoldDB" id="A0A974DN25"/>
<sequence>MQTQFSDAEIDTTQNQTEQMFHLPNLDKQCSLFYSILLKINTDPLLKLGDKLILDIPTVDTSGFQFLHQTYLTPHRLHLMNPNIPDL</sequence>
<evidence type="ECO:0000313" key="1">
    <source>
        <dbReference type="EMBL" id="OCT94973.1"/>
    </source>
</evidence>
<protein>
    <submittedName>
        <fullName evidence="1">Uncharacterized protein</fullName>
    </submittedName>
</protein>
<gene>
    <name evidence="1" type="ORF">XELAEV_18012657mg</name>
</gene>
<dbReference type="Proteomes" id="UP000694892">
    <property type="component" value="Chromosome 2L"/>
</dbReference>
<accession>A0A974DN25</accession>